<organism evidence="6 7">
    <name type="scientific">Solanum commersonii</name>
    <name type="common">Commerson's wild potato</name>
    <name type="synonym">Commerson's nightshade</name>
    <dbReference type="NCBI Taxonomy" id="4109"/>
    <lineage>
        <taxon>Eukaryota</taxon>
        <taxon>Viridiplantae</taxon>
        <taxon>Streptophyta</taxon>
        <taxon>Embryophyta</taxon>
        <taxon>Tracheophyta</taxon>
        <taxon>Spermatophyta</taxon>
        <taxon>Magnoliopsida</taxon>
        <taxon>eudicotyledons</taxon>
        <taxon>Gunneridae</taxon>
        <taxon>Pentapetalae</taxon>
        <taxon>asterids</taxon>
        <taxon>lamiids</taxon>
        <taxon>Solanales</taxon>
        <taxon>Solanaceae</taxon>
        <taxon>Solanoideae</taxon>
        <taxon>Solaneae</taxon>
        <taxon>Solanum</taxon>
    </lineage>
</organism>
<evidence type="ECO:0000313" key="6">
    <source>
        <dbReference type="EMBL" id="KAG5583253.1"/>
    </source>
</evidence>
<keyword evidence="7" id="KW-1185">Reference proteome</keyword>
<name>A0A9J5X727_SOLCO</name>
<evidence type="ECO:0000256" key="2">
    <source>
        <dbReference type="ARBA" id="ARBA00022723"/>
    </source>
</evidence>
<dbReference type="EMBL" id="JACXVP010000010">
    <property type="protein sequence ID" value="KAG5583253.1"/>
    <property type="molecule type" value="Genomic_DNA"/>
</dbReference>
<accession>A0A9J5X727</accession>
<keyword evidence="4" id="KW-0862">Zinc</keyword>
<dbReference type="GO" id="GO:0008270">
    <property type="term" value="F:zinc ion binding"/>
    <property type="evidence" value="ECO:0007669"/>
    <property type="project" value="UniProtKB-KW"/>
</dbReference>
<dbReference type="GO" id="GO:0003677">
    <property type="term" value="F:DNA binding"/>
    <property type="evidence" value="ECO:0007669"/>
    <property type="project" value="UniProtKB-KW"/>
</dbReference>
<reference evidence="6 7" key="1">
    <citation type="submission" date="2020-09" db="EMBL/GenBank/DDBJ databases">
        <title>De no assembly of potato wild relative species, Solanum commersonii.</title>
        <authorList>
            <person name="Cho K."/>
        </authorList>
    </citation>
    <scope>NUCLEOTIDE SEQUENCE [LARGE SCALE GENOMIC DNA]</scope>
    <source>
        <strain evidence="6">LZ3.2</strain>
        <tissue evidence="6">Leaf</tissue>
    </source>
</reference>
<protein>
    <submittedName>
        <fullName evidence="6">Uncharacterized protein</fullName>
    </submittedName>
</protein>
<keyword evidence="3" id="KW-0863">Zinc-finger</keyword>
<sequence length="401" mass="45646">MKQHLRPAITNSRTLPLPPIYMSTTEILLPHQTHHNYSLSTGTCSHQYSTSITTETELAKQSVPINKIPKSSIDSVIRVLVIRRGSITPYKNSRHEGTCRTIILVDEEIQATLFNKHIETWKDFLKPNKSYYIAKGCLDRVNPNYSSVHNEVELAFTDNTIIKETDHEVSTQKFSNGFLSLDVADNLPNGSILGNYRNVKVVICMLHYDGAHNCNSLGYFAENDGAFLDKLKDDKPILGLCDVRASIYKGRFWISTIPMSSVLINSIFQKEIDLRAWREIIKADNKDITVAPTKAMRKAIEVPLDHILDGSLPDSQKEECHNYRKLVLSKDKQFNFLVRIDLTYANPRRSLIAKEIHQLEDEAPIMLEEEVRSVRKYKKRAKKTTNAAAQINLKKPKAAKN</sequence>
<evidence type="ECO:0000256" key="1">
    <source>
        <dbReference type="ARBA" id="ARBA00005690"/>
    </source>
</evidence>
<dbReference type="InterPro" id="IPR012340">
    <property type="entry name" value="NA-bd_OB-fold"/>
</dbReference>
<proteinExistence type="inferred from homology"/>
<dbReference type="Proteomes" id="UP000824120">
    <property type="component" value="Chromosome 10"/>
</dbReference>
<evidence type="ECO:0000256" key="4">
    <source>
        <dbReference type="ARBA" id="ARBA00022833"/>
    </source>
</evidence>
<dbReference type="FunFam" id="2.40.50.140:FF:000041">
    <property type="entry name" value="Replication protein A subunit"/>
    <property type="match status" value="1"/>
</dbReference>
<keyword evidence="2" id="KW-0479">Metal-binding</keyword>
<evidence type="ECO:0000313" key="7">
    <source>
        <dbReference type="Proteomes" id="UP000824120"/>
    </source>
</evidence>
<dbReference type="Gene3D" id="2.40.50.140">
    <property type="entry name" value="Nucleic acid-binding proteins"/>
    <property type="match status" value="1"/>
</dbReference>
<dbReference type="OrthoDB" id="1751331at2759"/>
<gene>
    <name evidence="6" type="ORF">H5410_053880</name>
</gene>
<comment type="similarity">
    <text evidence="1">Belongs to the replication factor A protein 1 family.</text>
</comment>
<evidence type="ECO:0000256" key="5">
    <source>
        <dbReference type="ARBA" id="ARBA00023125"/>
    </source>
</evidence>
<comment type="caution">
    <text evidence="6">The sequence shown here is derived from an EMBL/GenBank/DDBJ whole genome shotgun (WGS) entry which is preliminary data.</text>
</comment>
<keyword evidence="5" id="KW-0238">DNA-binding</keyword>
<dbReference type="SUPFAM" id="SSF50249">
    <property type="entry name" value="Nucleic acid-binding proteins"/>
    <property type="match status" value="1"/>
</dbReference>
<dbReference type="AlphaFoldDB" id="A0A9J5X727"/>
<evidence type="ECO:0000256" key="3">
    <source>
        <dbReference type="ARBA" id="ARBA00022771"/>
    </source>
</evidence>